<dbReference type="EMBL" id="FOUY01000050">
    <property type="protein sequence ID" value="SFO38584.1"/>
    <property type="molecule type" value="Genomic_DNA"/>
</dbReference>
<gene>
    <name evidence="2" type="ORF">SAMN05216207_10505</name>
</gene>
<dbReference type="GO" id="GO:0005737">
    <property type="term" value="C:cytoplasm"/>
    <property type="evidence" value="ECO:0007669"/>
    <property type="project" value="InterPro"/>
</dbReference>
<dbReference type="Proteomes" id="UP000199614">
    <property type="component" value="Unassembled WGS sequence"/>
</dbReference>
<dbReference type="SUPFAM" id="SSF53633">
    <property type="entry name" value="Carbamate kinase-like"/>
    <property type="match status" value="1"/>
</dbReference>
<accession>A0A1I5GR90</accession>
<dbReference type="PIRSF" id="PIRSF039097">
    <property type="entry name" value="MoSto_subunit"/>
    <property type="match status" value="1"/>
</dbReference>
<keyword evidence="3" id="KW-1185">Reference proteome</keyword>
<dbReference type="STRING" id="260086.SAMN05216207_10505"/>
<dbReference type="InterPro" id="IPR001048">
    <property type="entry name" value="Asp/Glu/Uridylate_kinase"/>
</dbReference>
<sequence>MTDAASAAELESLLLSRSLDDPELAAATKRTADIRVLPDVSVVKVGGQSFVDRGREAVFPLVEELLEARRTHRLLIGTGGGTRARHAYSLAAELGLPTGVLSSVGNAVAGQNATMLGYLMARHGVPVVSGGGFEALPLYLSESRAAIFAGMPPYAMWQPLPDEGVIPPYRTDAGCYLVAETYGCQNMIFVKDEDGLYTANPKADPSATLIPRITVDELVQQDLPDLIIERPVLELMKRARHVRSVQIVNGLKPGNLTRALAGEHVGTIITSGESK</sequence>
<dbReference type="GO" id="GO:0030151">
    <property type="term" value="F:molybdenum ion binding"/>
    <property type="evidence" value="ECO:0007669"/>
    <property type="project" value="InterPro"/>
</dbReference>
<reference evidence="2 3" key="1">
    <citation type="submission" date="2016-10" db="EMBL/GenBank/DDBJ databases">
        <authorList>
            <person name="de Groot N.N."/>
        </authorList>
    </citation>
    <scope>NUCLEOTIDE SEQUENCE [LARGE SCALE GENOMIC DNA]</scope>
    <source>
        <strain evidence="2 3">CGMCC 4.1877</strain>
    </source>
</reference>
<proteinExistence type="predicted"/>
<evidence type="ECO:0000259" key="1">
    <source>
        <dbReference type="Pfam" id="PF00696"/>
    </source>
</evidence>
<dbReference type="Gene3D" id="3.40.1160.10">
    <property type="entry name" value="Acetylglutamate kinase-like"/>
    <property type="match status" value="1"/>
</dbReference>
<dbReference type="Pfam" id="PF00696">
    <property type="entry name" value="AA_kinase"/>
    <property type="match status" value="1"/>
</dbReference>
<evidence type="ECO:0000313" key="3">
    <source>
        <dbReference type="Proteomes" id="UP000199614"/>
    </source>
</evidence>
<dbReference type="AlphaFoldDB" id="A0A1I5GR90"/>
<feature type="domain" description="Aspartate/glutamate/uridylate kinase" evidence="1">
    <location>
        <begin position="41"/>
        <end position="220"/>
    </location>
</feature>
<dbReference type="OrthoDB" id="581602at2"/>
<name>A0A1I5GR90_PSUAM</name>
<dbReference type="RefSeq" id="WP_093354216.1">
    <property type="nucleotide sequence ID" value="NZ_FOUY01000050.1"/>
</dbReference>
<dbReference type="InterPro" id="IPR030669">
    <property type="entry name" value="MoSto_subunit_alpha/beta"/>
</dbReference>
<organism evidence="2 3">
    <name type="scientific">Pseudonocardia ammonioxydans</name>
    <dbReference type="NCBI Taxonomy" id="260086"/>
    <lineage>
        <taxon>Bacteria</taxon>
        <taxon>Bacillati</taxon>
        <taxon>Actinomycetota</taxon>
        <taxon>Actinomycetes</taxon>
        <taxon>Pseudonocardiales</taxon>
        <taxon>Pseudonocardiaceae</taxon>
        <taxon>Pseudonocardia</taxon>
    </lineage>
</organism>
<evidence type="ECO:0000313" key="2">
    <source>
        <dbReference type="EMBL" id="SFO38584.1"/>
    </source>
</evidence>
<protein>
    <submittedName>
        <fullName evidence="2">Molybdenum storage protein</fullName>
    </submittedName>
</protein>
<dbReference type="InterPro" id="IPR036393">
    <property type="entry name" value="AceGlu_kinase-like_sf"/>
</dbReference>